<keyword evidence="2" id="KW-1133">Transmembrane helix</keyword>
<dbReference type="EMBL" id="FO082274">
    <property type="protein sequence ID" value="CCO16533.1"/>
    <property type="molecule type" value="Genomic_DNA"/>
</dbReference>
<keyword evidence="2" id="KW-0812">Transmembrane</keyword>
<dbReference type="eggNOG" id="ENOG502QR1Q">
    <property type="taxonomic scope" value="Eukaryota"/>
</dbReference>
<dbReference type="RefSeq" id="XP_007512975.1">
    <property type="nucleotide sequence ID" value="XM_007512913.1"/>
</dbReference>
<evidence type="ECO:0000313" key="4">
    <source>
        <dbReference type="Proteomes" id="UP000198341"/>
    </source>
</evidence>
<dbReference type="InterPro" id="IPR021919">
    <property type="entry name" value="CCB1"/>
</dbReference>
<feature type="transmembrane region" description="Helical" evidence="2">
    <location>
        <begin position="136"/>
        <end position="154"/>
    </location>
</feature>
<keyword evidence="2" id="KW-0472">Membrane</keyword>
<organism evidence="3 4">
    <name type="scientific">Bathycoccus prasinos</name>
    <dbReference type="NCBI Taxonomy" id="41875"/>
    <lineage>
        <taxon>Eukaryota</taxon>
        <taxon>Viridiplantae</taxon>
        <taxon>Chlorophyta</taxon>
        <taxon>Mamiellophyceae</taxon>
        <taxon>Mamiellales</taxon>
        <taxon>Bathycoccaceae</taxon>
        <taxon>Bathycoccus</taxon>
    </lineage>
</organism>
<evidence type="ECO:0000256" key="2">
    <source>
        <dbReference type="SAM" id="Phobius"/>
    </source>
</evidence>
<sequence>MLASTGINAYSSRSFASRFASSSSSSSPSSSFRKAAAAKASTTTNRFSALFVSSAFPQSDDTTPKGNTKENDDTNTSALSSSSSSSFSFSKDAIDSASITIGSTAFAHFVTAFPAFADEGLEAAPGVLDGQTSKSYYATLFLFVLSAPGLYSLVKRSAKSKISRKTFELPGPMAAGDAALPLDDVAREISMYFKRNNYVVADAGEVITFEGNIAPERGTAAYITFCIAVGLLCVGLVCSIALPGGNLWYSLALISPLSGKYYLDNAGRKEKVKVKMVDNEVTTDVIVEGDAEEIERFRRDLNLCEKGMVRVKGILEQ</sequence>
<name>K8F4T0_9CHLO</name>
<feature type="transmembrane region" description="Helical" evidence="2">
    <location>
        <begin position="220"/>
        <end position="242"/>
    </location>
</feature>
<dbReference type="STRING" id="41875.K8F4T0"/>
<protein>
    <submittedName>
        <fullName evidence="3">Uncharacterized protein</fullName>
    </submittedName>
</protein>
<feature type="region of interest" description="Disordered" evidence="1">
    <location>
        <begin position="57"/>
        <end position="88"/>
    </location>
</feature>
<evidence type="ECO:0000256" key="1">
    <source>
        <dbReference type="SAM" id="MobiDB-lite"/>
    </source>
</evidence>
<dbReference type="AlphaFoldDB" id="K8F4T0"/>
<reference evidence="3 4" key="1">
    <citation type="submission" date="2011-10" db="EMBL/GenBank/DDBJ databases">
        <authorList>
            <person name="Genoscope - CEA"/>
        </authorList>
    </citation>
    <scope>NUCLEOTIDE SEQUENCE [LARGE SCALE GENOMIC DNA]</scope>
    <source>
        <strain evidence="3 4">RCC 1105</strain>
    </source>
</reference>
<keyword evidence="4" id="KW-1185">Reference proteome</keyword>
<dbReference type="Proteomes" id="UP000198341">
    <property type="component" value="Chromosome 5"/>
</dbReference>
<accession>K8F4T0</accession>
<proteinExistence type="predicted"/>
<gene>
    <name evidence="3" type="ORF">Bathy05g02760</name>
</gene>
<feature type="compositionally biased region" description="Polar residues" evidence="1">
    <location>
        <begin position="57"/>
        <end position="66"/>
    </location>
</feature>
<evidence type="ECO:0000313" key="3">
    <source>
        <dbReference type="EMBL" id="CCO16533.1"/>
    </source>
</evidence>
<dbReference type="PANTHER" id="PTHR35302:SF1">
    <property type="entry name" value="PROTEIN COFACTOR ASSEMBLY OF COMPLEX C SUBUNIT B CCB1, CHLOROPLASTIC"/>
    <property type="match status" value="1"/>
</dbReference>
<dbReference type="KEGG" id="bpg:Bathy05g02760"/>
<dbReference type="GeneID" id="19015779"/>
<dbReference type="OrthoDB" id="447756at2759"/>
<dbReference type="PANTHER" id="PTHR35302">
    <property type="match status" value="1"/>
</dbReference>
<dbReference type="Pfam" id="PF12046">
    <property type="entry name" value="CCB1"/>
    <property type="match status" value="1"/>
</dbReference>